<dbReference type="Gene3D" id="3.30.1390.10">
    <property type="match status" value="1"/>
</dbReference>
<dbReference type="Proteomes" id="UP000323671">
    <property type="component" value="Chromosome"/>
</dbReference>
<dbReference type="InterPro" id="IPR014719">
    <property type="entry name" value="Ribosomal_bL12_C/ClpS-like"/>
</dbReference>
<comment type="similarity">
    <text evidence="1">Belongs to the ClpS family.</text>
</comment>
<protein>
    <recommendedName>
        <fullName evidence="1">ATP-dependent Clp protease adapter protein ClpS</fullName>
    </recommendedName>
</protein>
<proteinExistence type="inferred from homology"/>
<dbReference type="NCBIfam" id="NF000672">
    <property type="entry name" value="PRK00033.1-5"/>
    <property type="match status" value="1"/>
</dbReference>
<dbReference type="HAMAP" id="MF_00302">
    <property type="entry name" value="ClpS"/>
    <property type="match status" value="1"/>
</dbReference>
<evidence type="ECO:0000313" key="3">
    <source>
        <dbReference type="EMBL" id="QEL64229.1"/>
    </source>
</evidence>
<dbReference type="AlphaFoldDB" id="A0A5C1E6M8"/>
<name>A0A5C1E6M8_9RHOO</name>
<keyword evidence="4" id="KW-1185">Reference proteome</keyword>
<dbReference type="GO" id="GO:0008233">
    <property type="term" value="F:peptidase activity"/>
    <property type="evidence" value="ECO:0007669"/>
    <property type="project" value="UniProtKB-KW"/>
</dbReference>
<organism evidence="3 4">
    <name type="scientific">Oryzomicrobium terrae</name>
    <dbReference type="NCBI Taxonomy" id="1735038"/>
    <lineage>
        <taxon>Bacteria</taxon>
        <taxon>Pseudomonadati</taxon>
        <taxon>Pseudomonadota</taxon>
        <taxon>Betaproteobacteria</taxon>
        <taxon>Rhodocyclales</taxon>
        <taxon>Rhodocyclaceae</taxon>
        <taxon>Oryzomicrobium</taxon>
    </lineage>
</organism>
<dbReference type="InterPro" id="IPR022935">
    <property type="entry name" value="ClpS"/>
</dbReference>
<comment type="function">
    <text evidence="1">Involved in the modulation of the specificity of the ClpAP-mediated ATP-dependent protein degradation.</text>
</comment>
<dbReference type="GO" id="GO:0030163">
    <property type="term" value="P:protein catabolic process"/>
    <property type="evidence" value="ECO:0007669"/>
    <property type="project" value="InterPro"/>
</dbReference>
<comment type="subunit">
    <text evidence="1">Binds to the N-terminal domain of the chaperone ClpA.</text>
</comment>
<dbReference type="EMBL" id="CP022579">
    <property type="protein sequence ID" value="QEL64229.1"/>
    <property type="molecule type" value="Genomic_DNA"/>
</dbReference>
<evidence type="ECO:0000259" key="2">
    <source>
        <dbReference type="Pfam" id="PF02617"/>
    </source>
</evidence>
<evidence type="ECO:0000313" key="4">
    <source>
        <dbReference type="Proteomes" id="UP000323671"/>
    </source>
</evidence>
<dbReference type="Pfam" id="PF02617">
    <property type="entry name" value="ClpS"/>
    <property type="match status" value="1"/>
</dbReference>
<gene>
    <name evidence="1 3" type="primary">clpS</name>
    <name evidence="3" type="ORF">OTERR_07530</name>
</gene>
<reference evidence="3 4" key="1">
    <citation type="submission" date="2017-07" db="EMBL/GenBank/DDBJ databases">
        <title>Complete genome sequence of Oryzomicrobium terrae TPP412.</title>
        <authorList>
            <person name="Chiu L.-W."/>
            <person name="Lo K.-J."/>
            <person name="Tsai Y.-M."/>
            <person name="Lin S.-S."/>
            <person name="Kuo C.-H."/>
            <person name="Liu C.-T."/>
        </authorList>
    </citation>
    <scope>NUCLEOTIDE SEQUENCE [LARGE SCALE GENOMIC DNA]</scope>
    <source>
        <strain evidence="3 4">TPP412</strain>
    </source>
</reference>
<evidence type="ECO:0000256" key="1">
    <source>
        <dbReference type="HAMAP-Rule" id="MF_00302"/>
    </source>
</evidence>
<dbReference type="SUPFAM" id="SSF54736">
    <property type="entry name" value="ClpS-like"/>
    <property type="match status" value="1"/>
</dbReference>
<keyword evidence="3" id="KW-0378">Hydrolase</keyword>
<keyword evidence="3" id="KW-0645">Protease</keyword>
<dbReference type="GO" id="GO:0006508">
    <property type="term" value="P:proteolysis"/>
    <property type="evidence" value="ECO:0007669"/>
    <property type="project" value="UniProtKB-UniRule"/>
</dbReference>
<feature type="domain" description="Adaptor protein ClpS core" evidence="2">
    <location>
        <begin position="1"/>
        <end position="62"/>
    </location>
</feature>
<accession>A0A5C1E6M8</accession>
<dbReference type="KEGG" id="otr:OTERR_07530"/>
<dbReference type="InterPro" id="IPR003769">
    <property type="entry name" value="ClpS_core"/>
</dbReference>
<sequence>MDFVVEVLERFFSLNREQATRIMLQVHNDGRGVCGVYPRDIAATKVEQVTSFARQHQHPLACIMEEN</sequence>